<keyword evidence="2 4" id="KW-0479">Metal-binding</keyword>
<proteinExistence type="inferred from homology"/>
<keyword evidence="7" id="KW-1185">Reference proteome</keyword>
<dbReference type="Gene3D" id="3.10.120.10">
    <property type="entry name" value="Cytochrome b5-like heme/steroid binding domain"/>
    <property type="match status" value="1"/>
</dbReference>
<reference evidence="6" key="1">
    <citation type="submission" date="2022-08" db="EMBL/GenBank/DDBJ databases">
        <title>Novel sulfate-reducing endosymbionts in the free-living metamonad Anaeramoeba.</title>
        <authorList>
            <person name="Jerlstrom-Hultqvist J."/>
            <person name="Cepicka I."/>
            <person name="Gallot-Lavallee L."/>
            <person name="Salas-Leiva D."/>
            <person name="Curtis B.A."/>
            <person name="Zahonova K."/>
            <person name="Pipaliya S."/>
            <person name="Dacks J."/>
            <person name="Roger A.J."/>
        </authorList>
    </citation>
    <scope>NUCLEOTIDE SEQUENCE</scope>
    <source>
        <strain evidence="6">Schooner1</strain>
    </source>
</reference>
<evidence type="ECO:0000259" key="5">
    <source>
        <dbReference type="PROSITE" id="PS50255"/>
    </source>
</evidence>
<dbReference type="PANTHER" id="PTHR46237:SF1">
    <property type="entry name" value="CYTOCHROME B5 REDUCTASE 4"/>
    <property type="match status" value="1"/>
</dbReference>
<name>A0ABQ8Z2K9_9EUKA</name>
<dbReference type="InterPro" id="IPR018506">
    <property type="entry name" value="Cyt_B5_heme-BS"/>
</dbReference>
<dbReference type="Pfam" id="PF00173">
    <property type="entry name" value="Cyt-b5"/>
    <property type="match status" value="1"/>
</dbReference>
<gene>
    <name evidence="6" type="ORF">M0813_15308</name>
</gene>
<evidence type="ECO:0000313" key="7">
    <source>
        <dbReference type="Proteomes" id="UP001150062"/>
    </source>
</evidence>
<evidence type="ECO:0000256" key="2">
    <source>
        <dbReference type="ARBA" id="ARBA00022723"/>
    </source>
</evidence>
<organism evidence="6 7">
    <name type="scientific">Anaeramoeba flamelloides</name>
    <dbReference type="NCBI Taxonomy" id="1746091"/>
    <lineage>
        <taxon>Eukaryota</taxon>
        <taxon>Metamonada</taxon>
        <taxon>Anaeramoebidae</taxon>
        <taxon>Anaeramoeba</taxon>
    </lineage>
</organism>
<dbReference type="PROSITE" id="PS50255">
    <property type="entry name" value="CYTOCHROME_B5_2"/>
    <property type="match status" value="1"/>
</dbReference>
<dbReference type="InterPro" id="IPR051872">
    <property type="entry name" value="Cytochrome_b5/Flavoprotein_Rdt"/>
</dbReference>
<dbReference type="PROSITE" id="PS00191">
    <property type="entry name" value="CYTOCHROME_B5_1"/>
    <property type="match status" value="1"/>
</dbReference>
<sequence>MSHYSRHIRQWRPTEGKSPMGWMNVKIDKPKKMGFYTIEEIKEHKDDNWMLLGDKVYDLTKYLEYHPGGTKILQKFCGRDGTKAFARQHRWVNYTHLLEKCLIGFFNNPQDSDSGSETEKKIKK</sequence>
<dbReference type="InterPro" id="IPR001199">
    <property type="entry name" value="Cyt_B5-like_heme/steroid-bd"/>
</dbReference>
<dbReference type="PANTHER" id="PTHR46237">
    <property type="entry name" value="CYTOCHROME B5 REDUCTASE 4 FAMILY MEMBER"/>
    <property type="match status" value="1"/>
</dbReference>
<comment type="similarity">
    <text evidence="4">Belongs to the cytochrome b5 family.</text>
</comment>
<dbReference type="EMBL" id="JAOAOG010000068">
    <property type="protein sequence ID" value="KAJ6251136.1"/>
    <property type="molecule type" value="Genomic_DNA"/>
</dbReference>
<evidence type="ECO:0000313" key="6">
    <source>
        <dbReference type="EMBL" id="KAJ6251136.1"/>
    </source>
</evidence>
<accession>A0ABQ8Z2K9</accession>
<keyword evidence="3 4" id="KW-0408">Iron</keyword>
<dbReference type="InterPro" id="IPR036400">
    <property type="entry name" value="Cyt_B5-like_heme/steroid_sf"/>
</dbReference>
<protein>
    <submittedName>
        <fullName evidence="6">Cytochrome b5 reductase 4 family member</fullName>
    </submittedName>
</protein>
<keyword evidence="1 4" id="KW-0349">Heme</keyword>
<evidence type="ECO:0000256" key="4">
    <source>
        <dbReference type="RuleBase" id="RU362121"/>
    </source>
</evidence>
<feature type="domain" description="Cytochrome b5 heme-binding" evidence="5">
    <location>
        <begin position="33"/>
        <end position="107"/>
    </location>
</feature>
<dbReference type="SUPFAM" id="SSF55856">
    <property type="entry name" value="Cytochrome b5-like heme/steroid binding domain"/>
    <property type="match status" value="1"/>
</dbReference>
<comment type="caution">
    <text evidence="6">The sequence shown here is derived from an EMBL/GenBank/DDBJ whole genome shotgun (WGS) entry which is preliminary data.</text>
</comment>
<dbReference type="SMART" id="SM01117">
    <property type="entry name" value="Cyt-b5"/>
    <property type="match status" value="1"/>
</dbReference>
<evidence type="ECO:0000256" key="1">
    <source>
        <dbReference type="ARBA" id="ARBA00022617"/>
    </source>
</evidence>
<evidence type="ECO:0000256" key="3">
    <source>
        <dbReference type="ARBA" id="ARBA00023004"/>
    </source>
</evidence>
<dbReference type="Proteomes" id="UP001150062">
    <property type="component" value="Unassembled WGS sequence"/>
</dbReference>